<dbReference type="Gene3D" id="3.30.70.20">
    <property type="match status" value="1"/>
</dbReference>
<reference evidence="6 7" key="1">
    <citation type="submission" date="2016-08" db="EMBL/GenBank/DDBJ databases">
        <title>New Insights into Marine Group III Euryarchaeota, from dark to light.</title>
        <authorList>
            <person name="Haro-Moreno J.M."/>
            <person name="Rodriguez-Valera F."/>
            <person name="Lopez-Garcia P."/>
            <person name="Moreira D."/>
            <person name="Martin-Cuadrado A.B."/>
        </authorList>
    </citation>
    <scope>NUCLEOTIDE SEQUENCE [LARGE SCALE GENOMIC DNA]</scope>
    <source>
        <strain evidence="6">CG-Epi6</strain>
    </source>
</reference>
<evidence type="ECO:0000313" key="7">
    <source>
        <dbReference type="Proteomes" id="UP000183403"/>
    </source>
</evidence>
<evidence type="ECO:0008006" key="8">
    <source>
        <dbReference type="Google" id="ProtNLM"/>
    </source>
</evidence>
<dbReference type="GO" id="GO:0005829">
    <property type="term" value="C:cytosol"/>
    <property type="evidence" value="ECO:0007669"/>
    <property type="project" value="TreeGrafter"/>
</dbReference>
<dbReference type="PANTHER" id="PTHR19384:SF128">
    <property type="entry name" value="NADPH OXIDOREDUCTASE A"/>
    <property type="match status" value="1"/>
</dbReference>
<feature type="domain" description="4Fe-4S ferredoxin-type" evidence="5">
    <location>
        <begin position="307"/>
        <end position="336"/>
    </location>
</feature>
<dbReference type="GO" id="GO:0050660">
    <property type="term" value="F:flavin adenine dinucleotide binding"/>
    <property type="evidence" value="ECO:0007669"/>
    <property type="project" value="TreeGrafter"/>
</dbReference>
<accession>A0A1J5T0V9</accession>
<dbReference type="SUPFAM" id="SSF54862">
    <property type="entry name" value="4Fe-4S ferredoxins"/>
    <property type="match status" value="1"/>
</dbReference>
<dbReference type="PROSITE" id="PS50902">
    <property type="entry name" value="FLAVODOXIN_LIKE"/>
    <property type="match status" value="1"/>
</dbReference>
<gene>
    <name evidence="6" type="ORF">BEU03_01360</name>
</gene>
<dbReference type="PRINTS" id="PR00369">
    <property type="entry name" value="FLAVODOXIN"/>
</dbReference>
<dbReference type="Pfam" id="PF00258">
    <property type="entry name" value="Flavodoxin_1"/>
    <property type="match status" value="1"/>
</dbReference>
<dbReference type="InterPro" id="IPR029039">
    <property type="entry name" value="Flavoprotein-like_sf"/>
</dbReference>
<dbReference type="InterPro" id="IPR017900">
    <property type="entry name" value="4Fe4S_Fe_S_CS"/>
</dbReference>
<comment type="cofactor">
    <cofactor evidence="1">
        <name>FMN</name>
        <dbReference type="ChEBI" id="CHEBI:58210"/>
    </cofactor>
</comment>
<dbReference type="SUPFAM" id="SSF52218">
    <property type="entry name" value="Flavoproteins"/>
    <property type="match status" value="1"/>
</dbReference>
<dbReference type="InterPro" id="IPR017896">
    <property type="entry name" value="4Fe4S_Fe-S-bd"/>
</dbReference>
<evidence type="ECO:0000259" key="4">
    <source>
        <dbReference type="PROSITE" id="PS50902"/>
    </source>
</evidence>
<proteinExistence type="predicted"/>
<dbReference type="InterPro" id="IPR001094">
    <property type="entry name" value="Flavdoxin-like"/>
</dbReference>
<evidence type="ECO:0000256" key="3">
    <source>
        <dbReference type="ARBA" id="ARBA00022643"/>
    </source>
</evidence>
<dbReference type="PROSITE" id="PS00198">
    <property type="entry name" value="4FE4S_FER_1"/>
    <property type="match status" value="1"/>
</dbReference>
<dbReference type="PANTHER" id="PTHR19384">
    <property type="entry name" value="NITRIC OXIDE SYNTHASE-RELATED"/>
    <property type="match status" value="1"/>
</dbReference>
<name>A0A1J5T0V9_9ARCH</name>
<dbReference type="AlphaFoldDB" id="A0A1J5T0V9"/>
<evidence type="ECO:0000259" key="5">
    <source>
        <dbReference type="PROSITE" id="PS51379"/>
    </source>
</evidence>
<sequence>MFGGRKIVSDTDITKFATEGNRDLHILYGSQSGNSEGLADKWKKEAQKYGLNPTVYDMDGFDIKSMSSMSRVMIVCSTWGEGEMPDNAEELYESAVGVGKILDNTHFSICSLGDTGYDLFCQSGKDWDKTMEDMGGTRIHDRVDCDVDFEEPAELWMNGAMSKLASVDNDGAFQADLVDNMVSYASGAVVEVEESESIVAESAGTSGYQAMSTASLFFHKPNKWLKRVKEAVDDEELPTTGIEKAKDMFKELRKITLKSLPQGKDYIALVDNEKCIGCTQCVYYCNFASIDMISWDLKARTSQFESKKALILDDTCVGCTLCAFACPVEAITMESKV</sequence>
<dbReference type="GO" id="GO:0016491">
    <property type="term" value="F:oxidoreductase activity"/>
    <property type="evidence" value="ECO:0007669"/>
    <property type="project" value="TreeGrafter"/>
</dbReference>
<comment type="caution">
    <text evidence="6">The sequence shown here is derived from an EMBL/GenBank/DDBJ whole genome shotgun (WGS) entry which is preliminary data.</text>
</comment>
<dbReference type="Proteomes" id="UP000183403">
    <property type="component" value="Unassembled WGS sequence"/>
</dbReference>
<keyword evidence="3" id="KW-0288">FMN</keyword>
<keyword evidence="2" id="KW-0285">Flavoprotein</keyword>
<dbReference type="Pfam" id="PF14697">
    <property type="entry name" value="Fer4_21"/>
    <property type="match status" value="1"/>
</dbReference>
<dbReference type="EMBL" id="MIYV01000025">
    <property type="protein sequence ID" value="OIR09896.1"/>
    <property type="molecule type" value="Genomic_DNA"/>
</dbReference>
<evidence type="ECO:0000256" key="2">
    <source>
        <dbReference type="ARBA" id="ARBA00022630"/>
    </source>
</evidence>
<feature type="domain" description="4Fe-4S ferredoxin-type" evidence="5">
    <location>
        <begin position="266"/>
        <end position="295"/>
    </location>
</feature>
<feature type="domain" description="Flavodoxin-like" evidence="4">
    <location>
        <begin position="24"/>
        <end position="161"/>
    </location>
</feature>
<dbReference type="GO" id="GO:0010181">
    <property type="term" value="F:FMN binding"/>
    <property type="evidence" value="ECO:0007669"/>
    <property type="project" value="InterPro"/>
</dbReference>
<protein>
    <recommendedName>
        <fullName evidence="8">Flavodoxin-like domain-containing protein</fullName>
    </recommendedName>
</protein>
<evidence type="ECO:0000313" key="6">
    <source>
        <dbReference type="EMBL" id="OIR09896.1"/>
    </source>
</evidence>
<evidence type="ECO:0000256" key="1">
    <source>
        <dbReference type="ARBA" id="ARBA00001917"/>
    </source>
</evidence>
<dbReference type="InterPro" id="IPR008254">
    <property type="entry name" value="Flavodoxin/NO_synth"/>
</dbReference>
<dbReference type="PROSITE" id="PS51379">
    <property type="entry name" value="4FE4S_FER_2"/>
    <property type="match status" value="2"/>
</dbReference>
<dbReference type="Gene3D" id="3.40.50.360">
    <property type="match status" value="1"/>
</dbReference>
<organism evidence="6 7">
    <name type="scientific">Marine Group III euryarchaeote CG-Epi6</name>
    <dbReference type="NCBI Taxonomy" id="1889000"/>
    <lineage>
        <taxon>Archaea</taxon>
        <taxon>Methanobacteriati</taxon>
        <taxon>Thermoplasmatota</taxon>
        <taxon>Thermoplasmata</taxon>
        <taxon>Candidatus Thermoprofundales</taxon>
    </lineage>
</organism>